<dbReference type="PANTHER" id="PTHR45138">
    <property type="entry name" value="REGULATORY COMPONENTS OF SENSORY TRANSDUCTION SYSTEM"/>
    <property type="match status" value="1"/>
</dbReference>
<accession>A0A3B8NCJ1</accession>
<dbReference type="FunFam" id="3.30.70.270:FF:000001">
    <property type="entry name" value="Diguanylate cyclase domain protein"/>
    <property type="match status" value="1"/>
</dbReference>
<dbReference type="EC" id="2.7.7.65" evidence="1"/>
<dbReference type="SMART" id="SM00267">
    <property type="entry name" value="GGDEF"/>
    <property type="match status" value="1"/>
</dbReference>
<proteinExistence type="predicted"/>
<dbReference type="Proteomes" id="UP000257240">
    <property type="component" value="Unassembled WGS sequence"/>
</dbReference>
<dbReference type="NCBIfam" id="TIGR00254">
    <property type="entry name" value="GGDEF"/>
    <property type="match status" value="1"/>
</dbReference>
<comment type="caution">
    <text evidence="4">The sequence shown here is derived from an EMBL/GenBank/DDBJ whole genome shotgun (WGS) entry which is preliminary data.</text>
</comment>
<dbReference type="Gene3D" id="3.30.70.270">
    <property type="match status" value="1"/>
</dbReference>
<dbReference type="CDD" id="cd01949">
    <property type="entry name" value="GGDEF"/>
    <property type="match status" value="1"/>
</dbReference>
<dbReference type="InterPro" id="IPR043128">
    <property type="entry name" value="Rev_trsase/Diguanyl_cyclase"/>
</dbReference>
<dbReference type="PROSITE" id="PS50887">
    <property type="entry name" value="GGDEF"/>
    <property type="match status" value="1"/>
</dbReference>
<organism evidence="4 5">
    <name type="scientific">Thermodesulfobacterium commune</name>
    <dbReference type="NCBI Taxonomy" id="1741"/>
    <lineage>
        <taxon>Bacteria</taxon>
        <taxon>Pseudomonadati</taxon>
        <taxon>Thermodesulfobacteriota</taxon>
        <taxon>Thermodesulfobacteria</taxon>
        <taxon>Thermodesulfobacteriales</taxon>
        <taxon>Thermodesulfobacteriaceae</taxon>
        <taxon>Thermodesulfobacterium</taxon>
    </lineage>
</organism>
<dbReference type="AlphaFoldDB" id="A0A3B8NCJ1"/>
<dbReference type="GO" id="GO:0052621">
    <property type="term" value="F:diguanylate cyclase activity"/>
    <property type="evidence" value="ECO:0007669"/>
    <property type="project" value="UniProtKB-EC"/>
</dbReference>
<dbReference type="Pfam" id="PF00990">
    <property type="entry name" value="GGDEF"/>
    <property type="match status" value="1"/>
</dbReference>
<name>A0A3B8NCJ1_9BACT</name>
<evidence type="ECO:0000313" key="4">
    <source>
        <dbReference type="EMBL" id="HAA84414.1"/>
    </source>
</evidence>
<feature type="non-terminal residue" evidence="4">
    <location>
        <position position="1"/>
    </location>
</feature>
<dbReference type="PANTHER" id="PTHR45138:SF9">
    <property type="entry name" value="DIGUANYLATE CYCLASE DGCM-RELATED"/>
    <property type="match status" value="1"/>
</dbReference>
<sequence length="150" mass="17136">LFLQEVLKKEFSIWKRKGGKLSIILVDLDNFKAVNDTLGHFNGDLVLKQIANILKNNTREMDILGRWGGEEFMIILPYTSKDEARRLAERLRLIIEGTPINLEDNTINITASFGIASLPEDTDNLDDLYKIADQRLYKAKNLGKNLVVFE</sequence>
<dbReference type="InterPro" id="IPR029787">
    <property type="entry name" value="Nucleotide_cyclase"/>
</dbReference>
<dbReference type="InterPro" id="IPR000160">
    <property type="entry name" value="GGDEF_dom"/>
</dbReference>
<evidence type="ECO:0000313" key="5">
    <source>
        <dbReference type="Proteomes" id="UP000257240"/>
    </source>
</evidence>
<dbReference type="EMBL" id="DLVE01000081">
    <property type="protein sequence ID" value="HAA84414.1"/>
    <property type="molecule type" value="Genomic_DNA"/>
</dbReference>
<gene>
    <name evidence="4" type="ORF">DCE01_06500</name>
</gene>
<evidence type="ECO:0000256" key="1">
    <source>
        <dbReference type="ARBA" id="ARBA00012528"/>
    </source>
</evidence>
<evidence type="ECO:0000256" key="2">
    <source>
        <dbReference type="ARBA" id="ARBA00034247"/>
    </source>
</evidence>
<dbReference type="InterPro" id="IPR050469">
    <property type="entry name" value="Diguanylate_Cyclase"/>
</dbReference>
<evidence type="ECO:0000259" key="3">
    <source>
        <dbReference type="PROSITE" id="PS50887"/>
    </source>
</evidence>
<protein>
    <recommendedName>
        <fullName evidence="1">diguanylate cyclase</fullName>
        <ecNumber evidence="1">2.7.7.65</ecNumber>
    </recommendedName>
</protein>
<comment type="catalytic activity">
    <reaction evidence="2">
        <text>2 GTP = 3',3'-c-di-GMP + 2 diphosphate</text>
        <dbReference type="Rhea" id="RHEA:24898"/>
        <dbReference type="ChEBI" id="CHEBI:33019"/>
        <dbReference type="ChEBI" id="CHEBI:37565"/>
        <dbReference type="ChEBI" id="CHEBI:58805"/>
        <dbReference type="EC" id="2.7.7.65"/>
    </reaction>
</comment>
<reference evidence="4 5" key="1">
    <citation type="journal article" date="2018" name="Nat. Biotechnol.">
        <title>A standardized bacterial taxonomy based on genome phylogeny substantially revises the tree of life.</title>
        <authorList>
            <person name="Parks D.H."/>
            <person name="Chuvochina M."/>
            <person name="Waite D.W."/>
            <person name="Rinke C."/>
            <person name="Skarshewski A."/>
            <person name="Chaumeil P.A."/>
            <person name="Hugenholtz P."/>
        </authorList>
    </citation>
    <scope>NUCLEOTIDE SEQUENCE [LARGE SCALE GENOMIC DNA]</scope>
    <source>
        <strain evidence="4">UBA12529</strain>
    </source>
</reference>
<feature type="domain" description="GGDEF" evidence="3">
    <location>
        <begin position="19"/>
        <end position="150"/>
    </location>
</feature>
<dbReference type="SUPFAM" id="SSF55073">
    <property type="entry name" value="Nucleotide cyclase"/>
    <property type="match status" value="1"/>
</dbReference>